<feature type="domain" description="G2 and S phase-expressed protein 1 N-terminal" evidence="6">
    <location>
        <begin position="10"/>
        <end position="145"/>
    </location>
</feature>
<feature type="compositionally biased region" description="Low complexity" evidence="5">
    <location>
        <begin position="284"/>
        <end position="303"/>
    </location>
</feature>
<feature type="compositionally biased region" description="Basic and acidic residues" evidence="5">
    <location>
        <begin position="614"/>
        <end position="645"/>
    </location>
</feature>
<gene>
    <name evidence="7" type="ORF">XNOV1_A003736</name>
</gene>
<evidence type="ECO:0000259" key="6">
    <source>
        <dbReference type="Pfam" id="PF15259"/>
    </source>
</evidence>
<dbReference type="AlphaFoldDB" id="A0AAV1F4Z3"/>
<reference evidence="7" key="1">
    <citation type="submission" date="2023-08" db="EMBL/GenBank/DDBJ databases">
        <authorList>
            <person name="Alioto T."/>
            <person name="Alioto T."/>
            <person name="Gomez Garrido J."/>
        </authorList>
    </citation>
    <scope>NUCLEOTIDE SEQUENCE</scope>
</reference>
<evidence type="ECO:0000256" key="4">
    <source>
        <dbReference type="ARBA" id="ARBA00023212"/>
    </source>
</evidence>
<feature type="compositionally biased region" description="Polar residues" evidence="5">
    <location>
        <begin position="450"/>
        <end position="465"/>
    </location>
</feature>
<accession>A0AAV1F4Z3</accession>
<dbReference type="EMBL" id="OY660868">
    <property type="protein sequence ID" value="CAJ1055995.1"/>
    <property type="molecule type" value="Genomic_DNA"/>
</dbReference>
<feature type="region of interest" description="Disordered" evidence="5">
    <location>
        <begin position="233"/>
        <end position="698"/>
    </location>
</feature>
<evidence type="ECO:0000256" key="3">
    <source>
        <dbReference type="ARBA" id="ARBA00022553"/>
    </source>
</evidence>
<evidence type="ECO:0000313" key="7">
    <source>
        <dbReference type="EMBL" id="CAJ1055995.1"/>
    </source>
</evidence>
<feature type="compositionally biased region" description="Low complexity" evidence="5">
    <location>
        <begin position="657"/>
        <end position="670"/>
    </location>
</feature>
<protein>
    <submittedName>
        <fullName evidence="7">G2 and S phase-expressed protein 1 isoform X2</fullName>
    </submittedName>
</protein>
<feature type="compositionally biased region" description="Polar residues" evidence="5">
    <location>
        <begin position="361"/>
        <end position="376"/>
    </location>
</feature>
<evidence type="ECO:0000313" key="8">
    <source>
        <dbReference type="Proteomes" id="UP001178508"/>
    </source>
</evidence>
<dbReference type="InterPro" id="IPR026657">
    <property type="entry name" value="DDA3/GTSE-1"/>
</dbReference>
<comment type="subcellular location">
    <subcellularLocation>
        <location evidence="1">Cytoplasm</location>
        <location evidence="1">Cytoskeleton</location>
    </subcellularLocation>
</comment>
<dbReference type="PANTHER" id="PTHR21584:SF10">
    <property type="entry name" value="G2 AND S PHASE-EXPRESSED PROTEIN 1"/>
    <property type="match status" value="1"/>
</dbReference>
<keyword evidence="8" id="KW-1185">Reference proteome</keyword>
<feature type="compositionally biased region" description="Low complexity" evidence="5">
    <location>
        <begin position="161"/>
        <end position="201"/>
    </location>
</feature>
<evidence type="ECO:0000256" key="5">
    <source>
        <dbReference type="SAM" id="MobiDB-lite"/>
    </source>
</evidence>
<name>A0AAV1F4Z3_XYRNO</name>
<feature type="region of interest" description="Disordered" evidence="5">
    <location>
        <begin position="161"/>
        <end position="217"/>
    </location>
</feature>
<organism evidence="7 8">
    <name type="scientific">Xyrichtys novacula</name>
    <name type="common">Pearly razorfish</name>
    <name type="synonym">Hemipteronotus novacula</name>
    <dbReference type="NCBI Taxonomy" id="13765"/>
    <lineage>
        <taxon>Eukaryota</taxon>
        <taxon>Metazoa</taxon>
        <taxon>Chordata</taxon>
        <taxon>Craniata</taxon>
        <taxon>Vertebrata</taxon>
        <taxon>Euteleostomi</taxon>
        <taxon>Actinopterygii</taxon>
        <taxon>Neopterygii</taxon>
        <taxon>Teleostei</taxon>
        <taxon>Neoteleostei</taxon>
        <taxon>Acanthomorphata</taxon>
        <taxon>Eupercaria</taxon>
        <taxon>Labriformes</taxon>
        <taxon>Labridae</taxon>
        <taxon>Xyrichtys</taxon>
    </lineage>
</organism>
<keyword evidence="3" id="KW-0597">Phosphoprotein</keyword>
<dbReference type="Proteomes" id="UP001178508">
    <property type="component" value="Chromosome 5"/>
</dbReference>
<dbReference type="GO" id="GO:0005881">
    <property type="term" value="C:cytoplasmic microtubule"/>
    <property type="evidence" value="ECO:0007669"/>
    <property type="project" value="TreeGrafter"/>
</dbReference>
<dbReference type="GO" id="GO:0008017">
    <property type="term" value="F:microtubule binding"/>
    <property type="evidence" value="ECO:0007669"/>
    <property type="project" value="TreeGrafter"/>
</dbReference>
<keyword evidence="4" id="KW-0206">Cytoskeleton</keyword>
<feature type="compositionally biased region" description="Low complexity" evidence="5">
    <location>
        <begin position="266"/>
        <end position="275"/>
    </location>
</feature>
<sequence length="765" mass="81715">MDFTANRDLFFLPDEKFDFDVSLSPASSKGDEDEDEVFVGPLSHKEKCISVNVASLLEVSDTVRGSWSPLSGDQLEAVCQEAHKLANQLQSSELCQPHDEDGEPAEATNGREEFLQDAEAKLGVLVQTNSALSPIKRQTFLVQDSPMKELPPVVQRRLLRGSSAGAASSTRSASTPSIRPTSAAASNRTTSNASSTRPAARLSTSSPVVGVKTQPKSGLRGRAALGVVLPSKLAGPTASASKSRAEKSRLQPPSKVGDKAVGSWKRSPSSRPSSRADSCEDLLSDSASVASDISDSSLNSSLLGKRNMAPPSKGLTRNLSAVKVPPLQTRRVTDRKNTSSSSSSMSSFNSSLSLSPAKGKLNSSLNRSLSGTTGPAPSSVGKPVNQRSTRSSMYCPAPPAPSNAGRRSLSTQVRRPSEADRSKTTTKSTPLKRAETTPVQTTPAKRAAERTTSIAANSTRLQSGLKTKPKPEALVLPTLSGGFRGSAQRDDVSKVKPKRLTSTSSVESLPSKLSAGPLTPSTGSGRSLQMKTRRPSALPTPVKRRMSALPPATPTNRIQPSRPLTIADSGPAPCSSAARTERCCSPVSADAQEVELPVAPEVQPFCLEEEEKTVEEKKEVEEEEKQEEKKKEVEEKEVVEEKQEETSTVPPPPSPPQSDQSESPEPVSEPIQSKPEPNRDLIELGSTEESSSSSKPQEVLLLDLPAPILQPQEKLLIDLTNTPDLIRTNTKTCSNSQLIDLSSPLIKWSPEDKRENNAPLINLSF</sequence>
<keyword evidence="2" id="KW-0963">Cytoplasm</keyword>
<proteinExistence type="predicted"/>
<dbReference type="PANTHER" id="PTHR21584">
    <property type="entry name" value="DIFFERENTIAL DISPLAY AND ACTIVATED BY P53 DDA3 /G2 S PHASE EXPRESSED 1"/>
    <property type="match status" value="1"/>
</dbReference>
<dbReference type="InterPro" id="IPR032768">
    <property type="entry name" value="GTSE1_N"/>
</dbReference>
<evidence type="ECO:0000256" key="1">
    <source>
        <dbReference type="ARBA" id="ARBA00004245"/>
    </source>
</evidence>
<evidence type="ECO:0000256" key="2">
    <source>
        <dbReference type="ARBA" id="ARBA00022490"/>
    </source>
</evidence>
<feature type="compositionally biased region" description="Polar residues" evidence="5">
    <location>
        <begin position="519"/>
        <end position="530"/>
    </location>
</feature>
<feature type="compositionally biased region" description="Low complexity" evidence="5">
    <location>
        <begin position="339"/>
        <end position="355"/>
    </location>
</feature>
<dbReference type="Pfam" id="PF15259">
    <property type="entry name" value="GTSE1_N"/>
    <property type="match status" value="1"/>
</dbReference>